<dbReference type="RefSeq" id="WP_422863354.1">
    <property type="nucleotide sequence ID" value="NZ_JAMSKV010000003.1"/>
</dbReference>
<organism evidence="2 3">
    <name type="scientific">Endosaccharibacter trunci</name>
    <dbReference type="NCBI Taxonomy" id="2812733"/>
    <lineage>
        <taxon>Bacteria</taxon>
        <taxon>Pseudomonadati</taxon>
        <taxon>Pseudomonadota</taxon>
        <taxon>Alphaproteobacteria</taxon>
        <taxon>Acetobacterales</taxon>
        <taxon>Acetobacteraceae</taxon>
        <taxon>Endosaccharibacter</taxon>
    </lineage>
</organism>
<protein>
    <submittedName>
        <fullName evidence="2">Spy/CpxP family protein refolding chaperone</fullName>
    </submittedName>
</protein>
<evidence type="ECO:0000256" key="1">
    <source>
        <dbReference type="SAM" id="SignalP"/>
    </source>
</evidence>
<proteinExistence type="predicted"/>
<keyword evidence="1" id="KW-0732">Signal</keyword>
<gene>
    <name evidence="2" type="ORF">NFI95_05475</name>
</gene>
<dbReference type="Pfam" id="PF07813">
    <property type="entry name" value="LTXXQ"/>
    <property type="match status" value="1"/>
</dbReference>
<comment type="caution">
    <text evidence="2">The sequence shown here is derived from an EMBL/GenBank/DDBJ whole genome shotgun (WGS) entry which is preliminary data.</text>
</comment>
<evidence type="ECO:0000313" key="3">
    <source>
        <dbReference type="Proteomes" id="UP001524587"/>
    </source>
</evidence>
<accession>A0ABT1W4T7</accession>
<name>A0ABT1W4T7_9PROT</name>
<sequence>MRRTARLIRFSCAGAVVLPLLGGIGSAGALGAATDPARTEQSATDQRIAALQSALGITAAQMPVWTAFTQAMRDNAAATDALFRDRAASAATMSAADNMRSYAAVARAYADDTQKLSDSFQTLYGTLSPQQKQTADTLFREQAQKQVTKAK</sequence>
<evidence type="ECO:0000313" key="2">
    <source>
        <dbReference type="EMBL" id="MCQ8277894.1"/>
    </source>
</evidence>
<feature type="signal peptide" evidence="1">
    <location>
        <begin position="1"/>
        <end position="29"/>
    </location>
</feature>
<dbReference type="EMBL" id="JAMSKV010000003">
    <property type="protein sequence ID" value="MCQ8277894.1"/>
    <property type="molecule type" value="Genomic_DNA"/>
</dbReference>
<feature type="chain" id="PRO_5047411127" evidence="1">
    <location>
        <begin position="30"/>
        <end position="151"/>
    </location>
</feature>
<dbReference type="InterPro" id="IPR012899">
    <property type="entry name" value="LTXXQ"/>
</dbReference>
<keyword evidence="3" id="KW-1185">Reference proteome</keyword>
<dbReference type="Proteomes" id="UP001524587">
    <property type="component" value="Unassembled WGS sequence"/>
</dbReference>
<reference evidence="2 3" key="1">
    <citation type="submission" date="2022-06" db="EMBL/GenBank/DDBJ databases">
        <title>Endosaccharibacter gen. nov., sp. nov., endophytic bacteria isolated from sugarcane.</title>
        <authorList>
            <person name="Pitiwittayakul N."/>
            <person name="Yukphan P."/>
            <person name="Charoenyingcharoen P."/>
            <person name="Tanasupawat S."/>
        </authorList>
    </citation>
    <scope>NUCLEOTIDE SEQUENCE [LARGE SCALE GENOMIC DNA]</scope>
    <source>
        <strain evidence="2 3">KSS8</strain>
    </source>
</reference>